<dbReference type="Proteomes" id="UP000823388">
    <property type="component" value="Chromosome 2N"/>
</dbReference>
<sequence length="86" mass="9159">MEKKSKKRRDLPALAQIREMRSGSIVQVIIIASLGVIMLSAVLGSVCSCPELPALTEIPSTHPAPPPKPGQGSSNIHRGIIIPVNR</sequence>
<organism evidence="3 4">
    <name type="scientific">Panicum virgatum</name>
    <name type="common">Blackwell switchgrass</name>
    <dbReference type="NCBI Taxonomy" id="38727"/>
    <lineage>
        <taxon>Eukaryota</taxon>
        <taxon>Viridiplantae</taxon>
        <taxon>Streptophyta</taxon>
        <taxon>Embryophyta</taxon>
        <taxon>Tracheophyta</taxon>
        <taxon>Spermatophyta</taxon>
        <taxon>Magnoliopsida</taxon>
        <taxon>Liliopsida</taxon>
        <taxon>Poales</taxon>
        <taxon>Poaceae</taxon>
        <taxon>PACMAD clade</taxon>
        <taxon>Panicoideae</taxon>
        <taxon>Panicodae</taxon>
        <taxon>Paniceae</taxon>
        <taxon>Panicinae</taxon>
        <taxon>Panicum</taxon>
        <taxon>Panicum sect. Hiantes</taxon>
    </lineage>
</organism>
<evidence type="ECO:0000313" key="3">
    <source>
        <dbReference type="EMBL" id="KAG2638455.1"/>
    </source>
</evidence>
<gene>
    <name evidence="3" type="ORF">PVAP13_2NG595340</name>
</gene>
<name>A0A8T0VUC4_PANVG</name>
<dbReference type="EMBL" id="CM029040">
    <property type="protein sequence ID" value="KAG2638455.1"/>
    <property type="molecule type" value="Genomic_DNA"/>
</dbReference>
<keyword evidence="2" id="KW-0472">Membrane</keyword>
<protein>
    <submittedName>
        <fullName evidence="3">Uncharacterized protein</fullName>
    </submittedName>
</protein>
<reference evidence="3" key="1">
    <citation type="submission" date="2020-05" db="EMBL/GenBank/DDBJ databases">
        <title>WGS assembly of Panicum virgatum.</title>
        <authorList>
            <person name="Lovell J.T."/>
            <person name="Jenkins J."/>
            <person name="Shu S."/>
            <person name="Juenger T.E."/>
            <person name="Schmutz J."/>
        </authorList>
    </citation>
    <scope>NUCLEOTIDE SEQUENCE</scope>
    <source>
        <strain evidence="3">AP13</strain>
    </source>
</reference>
<comment type="caution">
    <text evidence="3">The sequence shown here is derived from an EMBL/GenBank/DDBJ whole genome shotgun (WGS) entry which is preliminary data.</text>
</comment>
<accession>A0A8T0VUC4</accession>
<keyword evidence="4" id="KW-1185">Reference proteome</keyword>
<keyword evidence="2" id="KW-0812">Transmembrane</keyword>
<evidence type="ECO:0000256" key="2">
    <source>
        <dbReference type="SAM" id="Phobius"/>
    </source>
</evidence>
<proteinExistence type="predicted"/>
<evidence type="ECO:0000313" key="4">
    <source>
        <dbReference type="Proteomes" id="UP000823388"/>
    </source>
</evidence>
<feature type="region of interest" description="Disordered" evidence="1">
    <location>
        <begin position="56"/>
        <end position="86"/>
    </location>
</feature>
<feature type="transmembrane region" description="Helical" evidence="2">
    <location>
        <begin position="25"/>
        <end position="46"/>
    </location>
</feature>
<dbReference type="AlphaFoldDB" id="A0A8T0VUC4"/>
<keyword evidence="2" id="KW-1133">Transmembrane helix</keyword>
<evidence type="ECO:0000256" key="1">
    <source>
        <dbReference type="SAM" id="MobiDB-lite"/>
    </source>
</evidence>